<feature type="domain" description="HTH luxR-type" evidence="4">
    <location>
        <begin position="141"/>
        <end position="206"/>
    </location>
</feature>
<dbReference type="InterPro" id="IPR000792">
    <property type="entry name" value="Tscrpt_reg_LuxR_C"/>
</dbReference>
<evidence type="ECO:0000313" key="7">
    <source>
        <dbReference type="Proteomes" id="UP000218968"/>
    </source>
</evidence>
<gene>
    <name evidence="6" type="ORF">CNR27_09720</name>
</gene>
<dbReference type="InterPro" id="IPR039420">
    <property type="entry name" value="WalR-like"/>
</dbReference>
<keyword evidence="1 3" id="KW-0597">Phosphoprotein</keyword>
<proteinExistence type="predicted"/>
<feature type="domain" description="Response regulatory" evidence="5">
    <location>
        <begin position="2"/>
        <end position="118"/>
    </location>
</feature>
<dbReference type="InterPro" id="IPR001789">
    <property type="entry name" value="Sig_transdc_resp-reg_receiver"/>
</dbReference>
<dbReference type="InterPro" id="IPR016032">
    <property type="entry name" value="Sig_transdc_resp-reg_C-effctor"/>
</dbReference>
<dbReference type="PROSITE" id="PS50110">
    <property type="entry name" value="RESPONSE_REGULATORY"/>
    <property type="match status" value="1"/>
</dbReference>
<evidence type="ECO:0000256" key="2">
    <source>
        <dbReference type="ARBA" id="ARBA00023125"/>
    </source>
</evidence>
<dbReference type="CDD" id="cd17535">
    <property type="entry name" value="REC_NarL-like"/>
    <property type="match status" value="1"/>
</dbReference>
<sequence>MRVMIVDDHTLVRAGLARLLQGFGGIDVCAEASRAEEALELALIHRPDIVLMDLSLPGRSGIEAMGSIHAELPSVRVLIMSMHDDTQHVRSALERGAAGFVVKDAAPLELELALRTAVAGEVFLSPRLSSRMMAPLFNRPRSAGIDALSNRQRQILDMIGRGLSSKEIGVELGISVKTVETHRARMMEVLGCRRANELVLFAARQGREPA</sequence>
<dbReference type="SMART" id="SM00421">
    <property type="entry name" value="HTH_LUXR"/>
    <property type="match status" value="1"/>
</dbReference>
<dbReference type="InterPro" id="IPR011006">
    <property type="entry name" value="CheY-like_superfamily"/>
</dbReference>
<dbReference type="GO" id="GO:0006355">
    <property type="term" value="P:regulation of DNA-templated transcription"/>
    <property type="evidence" value="ECO:0007669"/>
    <property type="project" value="InterPro"/>
</dbReference>
<dbReference type="GO" id="GO:0000160">
    <property type="term" value="P:phosphorelay signal transduction system"/>
    <property type="evidence" value="ECO:0007669"/>
    <property type="project" value="InterPro"/>
</dbReference>
<evidence type="ECO:0000256" key="3">
    <source>
        <dbReference type="PROSITE-ProRule" id="PRU00169"/>
    </source>
</evidence>
<dbReference type="SUPFAM" id="SSF52172">
    <property type="entry name" value="CheY-like"/>
    <property type="match status" value="1"/>
</dbReference>
<dbReference type="OrthoDB" id="9796655at2"/>
<evidence type="ECO:0000256" key="1">
    <source>
        <dbReference type="ARBA" id="ARBA00022553"/>
    </source>
</evidence>
<dbReference type="AlphaFoldDB" id="A0A290XFF1"/>
<protein>
    <submittedName>
        <fullName evidence="6">DNA-binding response regulator</fullName>
    </submittedName>
</protein>
<accession>A0A290XFF1</accession>
<dbReference type="Gene3D" id="3.40.50.2300">
    <property type="match status" value="1"/>
</dbReference>
<dbReference type="Proteomes" id="UP000218968">
    <property type="component" value="Chromosome"/>
</dbReference>
<dbReference type="EMBL" id="CP023406">
    <property type="protein sequence ID" value="ATD67676.1"/>
    <property type="molecule type" value="Genomic_DNA"/>
</dbReference>
<reference evidence="7" key="1">
    <citation type="submission" date="2017-09" db="EMBL/GenBank/DDBJ databases">
        <title>Luteimonas liuhanmingii sp.nov., isolated from the intestinal contents of Tibetan Plateau Pika in Yushu, Qinghai Province, China.</title>
        <authorList>
            <person name="Gui Z."/>
        </authorList>
    </citation>
    <scope>NUCLEOTIDE SEQUENCE [LARGE SCALE GENOMIC DNA]</scope>
    <source>
        <strain evidence="7">100111</strain>
    </source>
</reference>
<keyword evidence="2 6" id="KW-0238">DNA-binding</keyword>
<dbReference type="PRINTS" id="PR00038">
    <property type="entry name" value="HTHLUXR"/>
</dbReference>
<dbReference type="GO" id="GO:0003677">
    <property type="term" value="F:DNA binding"/>
    <property type="evidence" value="ECO:0007669"/>
    <property type="project" value="UniProtKB-KW"/>
</dbReference>
<dbReference type="SUPFAM" id="SSF46894">
    <property type="entry name" value="C-terminal effector domain of the bipartite response regulators"/>
    <property type="match status" value="1"/>
</dbReference>
<dbReference type="PANTHER" id="PTHR43214:SF43">
    <property type="entry name" value="TWO-COMPONENT RESPONSE REGULATOR"/>
    <property type="match status" value="1"/>
</dbReference>
<name>A0A290XFF1_9GAMM</name>
<dbReference type="RefSeq" id="WP_096298328.1">
    <property type="nucleotide sequence ID" value="NZ_CP023406.1"/>
</dbReference>
<dbReference type="InterPro" id="IPR058245">
    <property type="entry name" value="NreC/VraR/RcsB-like_REC"/>
</dbReference>
<dbReference type="Pfam" id="PF00196">
    <property type="entry name" value="GerE"/>
    <property type="match status" value="1"/>
</dbReference>
<feature type="modified residue" description="4-aspartylphosphate" evidence="3">
    <location>
        <position position="53"/>
    </location>
</feature>
<keyword evidence="7" id="KW-1185">Reference proteome</keyword>
<dbReference type="Pfam" id="PF00072">
    <property type="entry name" value="Response_reg"/>
    <property type="match status" value="1"/>
</dbReference>
<dbReference type="CDD" id="cd06170">
    <property type="entry name" value="LuxR_C_like"/>
    <property type="match status" value="1"/>
</dbReference>
<dbReference type="SMART" id="SM00448">
    <property type="entry name" value="REC"/>
    <property type="match status" value="1"/>
</dbReference>
<dbReference type="KEGG" id="lum:CNR27_09720"/>
<dbReference type="PANTHER" id="PTHR43214">
    <property type="entry name" value="TWO-COMPONENT RESPONSE REGULATOR"/>
    <property type="match status" value="1"/>
</dbReference>
<evidence type="ECO:0000259" key="4">
    <source>
        <dbReference type="PROSITE" id="PS50043"/>
    </source>
</evidence>
<dbReference type="PROSITE" id="PS50043">
    <property type="entry name" value="HTH_LUXR_2"/>
    <property type="match status" value="1"/>
</dbReference>
<evidence type="ECO:0000259" key="5">
    <source>
        <dbReference type="PROSITE" id="PS50110"/>
    </source>
</evidence>
<evidence type="ECO:0000313" key="6">
    <source>
        <dbReference type="EMBL" id="ATD67676.1"/>
    </source>
</evidence>
<organism evidence="6 7">
    <name type="scientific">Luteimonas chenhongjianii</name>
    <dbReference type="NCBI Taxonomy" id="2006110"/>
    <lineage>
        <taxon>Bacteria</taxon>
        <taxon>Pseudomonadati</taxon>
        <taxon>Pseudomonadota</taxon>
        <taxon>Gammaproteobacteria</taxon>
        <taxon>Lysobacterales</taxon>
        <taxon>Lysobacteraceae</taxon>
        <taxon>Luteimonas</taxon>
    </lineage>
</organism>